<dbReference type="EMBL" id="NMPM01000010">
    <property type="protein sequence ID" value="PAV27036.1"/>
    <property type="molecule type" value="Genomic_DNA"/>
</dbReference>
<organism evidence="2 3">
    <name type="scientific">Tamilnaduibacter salinus</name>
    <dbReference type="NCBI Taxonomy" id="1484056"/>
    <lineage>
        <taxon>Bacteria</taxon>
        <taxon>Pseudomonadati</taxon>
        <taxon>Pseudomonadota</taxon>
        <taxon>Gammaproteobacteria</taxon>
        <taxon>Pseudomonadales</taxon>
        <taxon>Marinobacteraceae</taxon>
        <taxon>Tamilnaduibacter</taxon>
    </lineage>
</organism>
<dbReference type="InterPro" id="IPR027417">
    <property type="entry name" value="P-loop_NTPase"/>
</dbReference>
<dbReference type="AlphaFoldDB" id="A0A2A2I6W0"/>
<protein>
    <recommendedName>
        <fullName evidence="4">Sulfotransferase family protein</fullName>
    </recommendedName>
</protein>
<evidence type="ECO:0000256" key="1">
    <source>
        <dbReference type="ARBA" id="ARBA00022679"/>
    </source>
</evidence>
<evidence type="ECO:0008006" key="4">
    <source>
        <dbReference type="Google" id="ProtNLM"/>
    </source>
</evidence>
<gene>
    <name evidence="2" type="ORF">CF392_02550</name>
</gene>
<dbReference type="InterPro" id="IPR026634">
    <property type="entry name" value="TPST-like"/>
</dbReference>
<name>A0A2A2I6W0_9GAMM</name>
<sequence>MDASFKEEQTITTTEKLFVLGAPRSGTTFLSSLLRETRFGEPIESHFITKYGAKLAQYGDISDFSNFRRLIRDVFAERPVQQWQLDFQPREIFERMGPPRSYPALVDTLMLMREGREGKTAWGDKTPHYLGNVGQLVELFPDAQFIYIVRDGRDVALSLLEKPWGPANVIQCAEYWVRLNHPSSVIQRLEQQGQVFFLTYESLLDFPEEMIRRLYRFLNEPLTEKDVRRLAAEAKSNSKFRWRRRMHARQIRQFEAIAGPTLKRFGYDLASQGAQVSPIERMLSRLHGFYARWRFLFKTNVIDGIKIRFFGKQPFNE</sequence>
<evidence type="ECO:0000313" key="2">
    <source>
        <dbReference type="EMBL" id="PAV27036.1"/>
    </source>
</evidence>
<dbReference type="Pfam" id="PF13469">
    <property type="entry name" value="Sulfotransfer_3"/>
    <property type="match status" value="1"/>
</dbReference>
<keyword evidence="3" id="KW-1185">Reference proteome</keyword>
<dbReference type="RefSeq" id="WP_095609899.1">
    <property type="nucleotide sequence ID" value="NZ_NMPM01000010.1"/>
</dbReference>
<dbReference type="GO" id="GO:0008476">
    <property type="term" value="F:protein-tyrosine sulfotransferase activity"/>
    <property type="evidence" value="ECO:0007669"/>
    <property type="project" value="InterPro"/>
</dbReference>
<dbReference type="Proteomes" id="UP000218332">
    <property type="component" value="Unassembled WGS sequence"/>
</dbReference>
<comment type="caution">
    <text evidence="2">The sequence shown here is derived from an EMBL/GenBank/DDBJ whole genome shotgun (WGS) entry which is preliminary data.</text>
</comment>
<dbReference type="PANTHER" id="PTHR12788">
    <property type="entry name" value="PROTEIN-TYROSINE SULFOTRANSFERASE 2"/>
    <property type="match status" value="1"/>
</dbReference>
<reference evidence="2 3" key="1">
    <citation type="submission" date="2017-07" db="EMBL/GenBank/DDBJ databases">
        <title>Tamlnaduibacter salinus (Mi-7) genome sequencing.</title>
        <authorList>
            <person name="Verma A."/>
            <person name="Krishnamurthi S."/>
        </authorList>
    </citation>
    <scope>NUCLEOTIDE SEQUENCE [LARGE SCALE GENOMIC DNA]</scope>
    <source>
        <strain evidence="2 3">Mi-7</strain>
    </source>
</reference>
<dbReference type="PANTHER" id="PTHR12788:SF10">
    <property type="entry name" value="PROTEIN-TYROSINE SULFOTRANSFERASE"/>
    <property type="match status" value="1"/>
</dbReference>
<proteinExistence type="predicted"/>
<evidence type="ECO:0000313" key="3">
    <source>
        <dbReference type="Proteomes" id="UP000218332"/>
    </source>
</evidence>
<keyword evidence="1" id="KW-0808">Transferase</keyword>
<accession>A0A2A2I6W0</accession>
<dbReference type="Gene3D" id="3.40.50.300">
    <property type="entry name" value="P-loop containing nucleotide triphosphate hydrolases"/>
    <property type="match status" value="1"/>
</dbReference>
<dbReference type="SUPFAM" id="SSF52540">
    <property type="entry name" value="P-loop containing nucleoside triphosphate hydrolases"/>
    <property type="match status" value="1"/>
</dbReference>